<evidence type="ECO:0000256" key="6">
    <source>
        <dbReference type="ARBA" id="ARBA00022676"/>
    </source>
</evidence>
<dbReference type="EMBL" id="JAZGQO010000008">
    <property type="protein sequence ID" value="KAK6178702.1"/>
    <property type="molecule type" value="Genomic_DNA"/>
</dbReference>
<evidence type="ECO:0000256" key="5">
    <source>
        <dbReference type="ARBA" id="ARBA00012699"/>
    </source>
</evidence>
<comment type="pathway">
    <text evidence="3">Sphingolipid metabolism.</text>
</comment>
<accession>A0AAN8JJ99</accession>
<feature type="transmembrane region" description="Helical" evidence="11">
    <location>
        <begin position="287"/>
        <end position="308"/>
    </location>
</feature>
<evidence type="ECO:0000256" key="10">
    <source>
        <dbReference type="ARBA" id="ARBA00023136"/>
    </source>
</evidence>
<comment type="pathway">
    <text evidence="2">Lipid metabolism; sphingolipid metabolism.</text>
</comment>
<dbReference type="Pfam" id="PF13506">
    <property type="entry name" value="Glyco_transf_21"/>
    <property type="match status" value="1"/>
</dbReference>
<reference evidence="12 13" key="1">
    <citation type="submission" date="2024-01" db="EMBL/GenBank/DDBJ databases">
        <title>The genome of the rayed Mediterranean limpet Patella caerulea (Linnaeus, 1758).</title>
        <authorList>
            <person name="Anh-Thu Weber A."/>
            <person name="Halstead-Nussloch G."/>
        </authorList>
    </citation>
    <scope>NUCLEOTIDE SEQUENCE [LARGE SCALE GENOMIC DNA]</scope>
    <source>
        <strain evidence="12">AATW-2023a</strain>
        <tissue evidence="12">Whole specimen</tissue>
    </source>
</reference>
<comment type="caution">
    <text evidence="12">The sequence shown here is derived from an EMBL/GenBank/DDBJ whole genome shotgun (WGS) entry which is preliminary data.</text>
</comment>
<proteinExistence type="inferred from homology"/>
<dbReference type="GO" id="GO:0006679">
    <property type="term" value="P:glucosylceramide biosynthetic process"/>
    <property type="evidence" value="ECO:0007669"/>
    <property type="project" value="TreeGrafter"/>
</dbReference>
<dbReference type="EC" id="2.4.1.80" evidence="5"/>
<keyword evidence="6" id="KW-0328">Glycosyltransferase</keyword>
<evidence type="ECO:0000256" key="2">
    <source>
        <dbReference type="ARBA" id="ARBA00004760"/>
    </source>
</evidence>
<evidence type="ECO:0000313" key="13">
    <source>
        <dbReference type="Proteomes" id="UP001347796"/>
    </source>
</evidence>
<evidence type="ECO:0000256" key="4">
    <source>
        <dbReference type="ARBA" id="ARBA00006739"/>
    </source>
</evidence>
<dbReference type="InterPro" id="IPR029044">
    <property type="entry name" value="Nucleotide-diphossugar_trans"/>
</dbReference>
<dbReference type="GO" id="GO:0016020">
    <property type="term" value="C:membrane"/>
    <property type="evidence" value="ECO:0007669"/>
    <property type="project" value="UniProtKB-SubCell"/>
</dbReference>
<comment type="subcellular location">
    <subcellularLocation>
        <location evidence="1">Membrane</location>
        <topology evidence="1">Multi-pass membrane protein</topology>
    </subcellularLocation>
</comment>
<protein>
    <recommendedName>
        <fullName evidence="5">ceramide glucosyltransferase</fullName>
        <ecNumber evidence="5">2.4.1.80</ecNumber>
    </recommendedName>
</protein>
<keyword evidence="10 11" id="KW-0472">Membrane</keyword>
<dbReference type="AlphaFoldDB" id="A0AAN8JJ99"/>
<evidence type="ECO:0000256" key="7">
    <source>
        <dbReference type="ARBA" id="ARBA00022679"/>
    </source>
</evidence>
<feature type="transmembrane region" description="Helical" evidence="11">
    <location>
        <begin position="12"/>
        <end position="37"/>
    </location>
</feature>
<evidence type="ECO:0000313" key="12">
    <source>
        <dbReference type="EMBL" id="KAK6178702.1"/>
    </source>
</evidence>
<keyword evidence="7" id="KW-0808">Transferase</keyword>
<feature type="transmembrane region" description="Helical" evidence="11">
    <location>
        <begin position="351"/>
        <end position="376"/>
    </location>
</feature>
<name>A0AAN8JJ99_PATCE</name>
<keyword evidence="9 11" id="KW-1133">Transmembrane helix</keyword>
<keyword evidence="13" id="KW-1185">Reference proteome</keyword>
<feature type="transmembrane region" description="Helical" evidence="11">
    <location>
        <begin position="320"/>
        <end position="339"/>
    </location>
</feature>
<evidence type="ECO:0000256" key="8">
    <source>
        <dbReference type="ARBA" id="ARBA00022692"/>
    </source>
</evidence>
<evidence type="ECO:0000256" key="3">
    <source>
        <dbReference type="ARBA" id="ARBA00004991"/>
    </source>
</evidence>
<dbReference type="InterPro" id="IPR025993">
    <property type="entry name" value="Ceramide_glucosylTrfase"/>
</dbReference>
<dbReference type="PANTHER" id="PTHR12726:SF0">
    <property type="entry name" value="CERAMIDE GLUCOSYLTRANSFERASE"/>
    <property type="match status" value="1"/>
</dbReference>
<gene>
    <name evidence="12" type="ORF">SNE40_011226</name>
</gene>
<keyword evidence="8 11" id="KW-0812">Transmembrane</keyword>
<evidence type="ECO:0000256" key="11">
    <source>
        <dbReference type="SAM" id="Phobius"/>
    </source>
</evidence>
<sequence length="407" mass="46447">MYTIDPQTWSYIVLVFGIMGLVLYVLVTCVLVLALVYGKFVFYRKSEPLLEADEAPGVSIIKPLMGLDPLLEDNLESHFKLKYSKFELLFCVHDDDDPAINLVEKLTERYPKVETRMFIGGQAGIINPMVTNMAPAYNAAAYNYVWISSSRVKVSTEVILDLASKLQKPDVGLVHQIPFVTDQSGFGAAIEKIYFGSAMARYYVSINALGLCCMTGMSYMFKKTVLEECNGLVWYGRYLAEDFFLAGNIHRAGYKIVLSSYPAQQNVASPTVKGFITRMVRWMRLRINALTIVTVVIEPSIDCFPLGLWGAWCFHEFFGINPYLFMTIHITFWIIRDYLQLLQLQNTKLTFSLLYFIIAWTVRELLQTMTVFLSLLKPHEIKWGKRTYYVQCGGQTQIISDKSAMHL</sequence>
<dbReference type="Gene3D" id="3.90.550.10">
    <property type="entry name" value="Spore Coat Polysaccharide Biosynthesis Protein SpsA, Chain A"/>
    <property type="match status" value="1"/>
</dbReference>
<evidence type="ECO:0000256" key="1">
    <source>
        <dbReference type="ARBA" id="ARBA00004141"/>
    </source>
</evidence>
<comment type="similarity">
    <text evidence="4">Belongs to the glycosyltransferase 2 family.</text>
</comment>
<dbReference type="PANTHER" id="PTHR12726">
    <property type="entry name" value="CERAMIDE GLUCOSYLTRANSFERASE"/>
    <property type="match status" value="1"/>
</dbReference>
<organism evidence="12 13">
    <name type="scientific">Patella caerulea</name>
    <name type="common">Rayed Mediterranean limpet</name>
    <dbReference type="NCBI Taxonomy" id="87958"/>
    <lineage>
        <taxon>Eukaryota</taxon>
        <taxon>Metazoa</taxon>
        <taxon>Spiralia</taxon>
        <taxon>Lophotrochozoa</taxon>
        <taxon>Mollusca</taxon>
        <taxon>Gastropoda</taxon>
        <taxon>Patellogastropoda</taxon>
        <taxon>Patelloidea</taxon>
        <taxon>Patellidae</taxon>
        <taxon>Patella</taxon>
    </lineage>
</organism>
<evidence type="ECO:0000256" key="9">
    <source>
        <dbReference type="ARBA" id="ARBA00022989"/>
    </source>
</evidence>
<dbReference type="Proteomes" id="UP001347796">
    <property type="component" value="Unassembled WGS sequence"/>
</dbReference>
<dbReference type="GO" id="GO:0008120">
    <property type="term" value="F:ceramide glucosyltransferase activity"/>
    <property type="evidence" value="ECO:0007669"/>
    <property type="project" value="UniProtKB-EC"/>
</dbReference>
<dbReference type="SUPFAM" id="SSF53448">
    <property type="entry name" value="Nucleotide-diphospho-sugar transferases"/>
    <property type="match status" value="1"/>
</dbReference>